<name>A0ABM1N6F8_NICVS</name>
<dbReference type="PANTHER" id="PTHR16740">
    <property type="entry name" value="CYTOCHROME B5-RELATED PROTEIN-RELATED"/>
    <property type="match status" value="1"/>
</dbReference>
<feature type="domain" description="Cytochrome b5 heme-binding" evidence="5">
    <location>
        <begin position="443"/>
        <end position="529"/>
    </location>
</feature>
<dbReference type="RefSeq" id="XP_017782408.1">
    <property type="nucleotide sequence ID" value="XM_017926919.1"/>
</dbReference>
<dbReference type="SMART" id="SM01117">
    <property type="entry name" value="Cyt-b5"/>
    <property type="match status" value="2"/>
</dbReference>
<keyword evidence="2" id="KW-0479">Metal-binding</keyword>
<dbReference type="Pfam" id="PF00173">
    <property type="entry name" value="Cyt-b5"/>
    <property type="match status" value="2"/>
</dbReference>
<dbReference type="PROSITE" id="PS50255">
    <property type="entry name" value="CYTOCHROME_B5_2"/>
    <property type="match status" value="2"/>
</dbReference>
<reference evidence="7" key="1">
    <citation type="submission" date="2025-08" db="UniProtKB">
        <authorList>
            <consortium name="RefSeq"/>
        </authorList>
    </citation>
    <scope>IDENTIFICATION</scope>
    <source>
        <tissue evidence="7">Whole Larva</tissue>
    </source>
</reference>
<accession>A0ABM1N6F8</accession>
<dbReference type="Proteomes" id="UP000695000">
    <property type="component" value="Unplaced"/>
</dbReference>
<feature type="transmembrane region" description="Helical" evidence="4">
    <location>
        <begin position="594"/>
        <end position="611"/>
    </location>
</feature>
<dbReference type="InterPro" id="IPR053100">
    <property type="entry name" value="Cytochrome_b5-related"/>
</dbReference>
<evidence type="ECO:0000313" key="6">
    <source>
        <dbReference type="Proteomes" id="UP000695000"/>
    </source>
</evidence>
<dbReference type="PROSITE" id="PS00191">
    <property type="entry name" value="CYTOCHROME_B5_1"/>
    <property type="match status" value="2"/>
</dbReference>
<feature type="transmembrane region" description="Helical" evidence="4">
    <location>
        <begin position="167"/>
        <end position="184"/>
    </location>
</feature>
<keyword evidence="3" id="KW-0408">Iron</keyword>
<dbReference type="SUPFAM" id="SSF55856">
    <property type="entry name" value="Cytochrome b5-like heme/steroid binding domain"/>
    <property type="match status" value="2"/>
</dbReference>
<feature type="transmembrane region" description="Helical" evidence="4">
    <location>
        <begin position="301"/>
        <end position="320"/>
    </location>
</feature>
<keyword evidence="4" id="KW-1133">Transmembrane helix</keyword>
<dbReference type="InterPro" id="IPR001199">
    <property type="entry name" value="Cyt_B5-like_heme/steroid-bd"/>
</dbReference>
<keyword evidence="1" id="KW-0349">Heme</keyword>
<keyword evidence="6" id="KW-1185">Reference proteome</keyword>
<dbReference type="GeneID" id="108566841"/>
<feature type="domain" description="Cytochrome b5 heme-binding" evidence="5">
    <location>
        <begin position="35"/>
        <end position="84"/>
    </location>
</feature>
<evidence type="ECO:0000256" key="1">
    <source>
        <dbReference type="ARBA" id="ARBA00022617"/>
    </source>
</evidence>
<organism evidence="6 7">
    <name type="scientific">Nicrophorus vespilloides</name>
    <name type="common">Boreal carrion beetle</name>
    <dbReference type="NCBI Taxonomy" id="110193"/>
    <lineage>
        <taxon>Eukaryota</taxon>
        <taxon>Metazoa</taxon>
        <taxon>Ecdysozoa</taxon>
        <taxon>Arthropoda</taxon>
        <taxon>Hexapoda</taxon>
        <taxon>Insecta</taxon>
        <taxon>Pterygota</taxon>
        <taxon>Neoptera</taxon>
        <taxon>Endopterygota</taxon>
        <taxon>Coleoptera</taxon>
        <taxon>Polyphaga</taxon>
        <taxon>Staphyliniformia</taxon>
        <taxon>Silphidae</taxon>
        <taxon>Nicrophorinae</taxon>
        <taxon>Nicrophorus</taxon>
    </lineage>
</organism>
<keyword evidence="4" id="KW-0472">Membrane</keyword>
<dbReference type="InterPro" id="IPR018506">
    <property type="entry name" value="Cyt_B5_heme-BS"/>
</dbReference>
<gene>
    <name evidence="7" type="primary">LOC108566841</name>
</gene>
<evidence type="ECO:0000256" key="3">
    <source>
        <dbReference type="ARBA" id="ARBA00023004"/>
    </source>
</evidence>
<dbReference type="Gene3D" id="3.10.120.10">
    <property type="entry name" value="Cytochrome b5-like heme/steroid binding domain"/>
    <property type="match status" value="2"/>
</dbReference>
<feature type="transmembrane region" description="Helical" evidence="4">
    <location>
        <begin position="240"/>
        <end position="260"/>
    </location>
</feature>
<evidence type="ECO:0000256" key="4">
    <source>
        <dbReference type="SAM" id="Phobius"/>
    </source>
</evidence>
<proteinExistence type="predicted"/>
<dbReference type="InterPro" id="IPR036400">
    <property type="entry name" value="Cyt_B5-like_heme/steroid_sf"/>
</dbReference>
<protein>
    <submittedName>
        <fullName evidence="7">Uncharacterized protein LOC108566841</fullName>
    </submittedName>
</protein>
<feature type="transmembrane region" description="Helical" evidence="4">
    <location>
        <begin position="704"/>
        <end position="721"/>
    </location>
</feature>
<feature type="transmembrane region" description="Helical" evidence="4">
    <location>
        <begin position="141"/>
        <end position="161"/>
    </location>
</feature>
<evidence type="ECO:0000256" key="2">
    <source>
        <dbReference type="ARBA" id="ARBA00022723"/>
    </source>
</evidence>
<feature type="transmembrane region" description="Helical" evidence="4">
    <location>
        <begin position="671"/>
        <end position="689"/>
    </location>
</feature>
<keyword evidence="4" id="KW-0812">Transmembrane</keyword>
<evidence type="ECO:0000259" key="5">
    <source>
        <dbReference type="PROSITE" id="PS50255"/>
    </source>
</evidence>
<dbReference type="Pfam" id="PF00487">
    <property type="entry name" value="FA_desaturase"/>
    <property type="match status" value="2"/>
</dbReference>
<feature type="transmembrane region" description="Helical" evidence="4">
    <location>
        <begin position="733"/>
        <end position="752"/>
    </location>
</feature>
<sequence length="866" mass="101306">MAPREKIQAPSSSGLNYYSSRDDALKNSDDWLADKRNDDQSEGLWRIHDDLYDLTDYVDRHPGGKFWLKVTKGTDITEAFETHHILRDVTPILSKFHVRKAFKPRHSPYTFHDNGFYRTLKRNVKEFLKDKPKVSIWKSKLIIDVMLLLTFALSILAAHFWSYTLAVFAGYFLACVVIIAHNFFHQRDNFRMHYFNFGMETREWRISHVLSHHMFTNTIYDMEVSVIEPFLEYLPVKKSVLQKIFYVLITPLAYATVYHISFLKTNWKTDHARWPLLIKFILPLAMYVFTDQTFLASFGMWNFILLVSSAIFGTIGLNAAHHHPDIFHDGDAVRDDRDWGISQLDTVMDRRDISGLFLVLTNFGDHGLHHLFPTFDHATLDQLYPVLRKTCKDFNIDLRVTTQLDLVKRLDKNTTVIASAHTELEINMAPREKIHAPSSSGLNYYSSRDDALKNSDDWLADKINDDQAEGLWRIHDELYDLTDYVDRHPGGKFWLKITKGTDITEAFETHHIFRDLTPMLSKFHVRKASKPRHSPFTFHDDGFYRTLKRNVKEFLKDKPKVSNWKSKLFSDIMLLLTFTLSILAAHFWSYTLAVLAGYSLTCVVIIAHNFFHQRDNFRMHYFNLAMETREWRISHVLSHHLLTNTIYDMEISLFEPMLEYLPVKKSFLQKIFYVLISPLTYATLYHISFLKKVLLIATGRTEHARWPLLIKFILPLAMYIFTEQTCLASFGMWNFIILVSSAIFGTIGLNAAHHHPEIFHDGDAVRDDRDWGISQLDTVMDRRDISGLFLVLTNFGDHCLHHMFPTFDHATLDQLYPVLRKTCKDFNIDLRVTTQLHLVKGQFEQLLRTEPNKKITDLLKYSKKQM</sequence>
<evidence type="ECO:0000313" key="7">
    <source>
        <dbReference type="RefSeq" id="XP_017782408.1"/>
    </source>
</evidence>
<dbReference type="InterPro" id="IPR005804">
    <property type="entry name" value="FA_desaturase_dom"/>
</dbReference>
<feature type="transmembrane region" description="Helical" evidence="4">
    <location>
        <begin position="568"/>
        <end position="588"/>
    </location>
</feature>
<dbReference type="PANTHER" id="PTHR16740:SF1">
    <property type="entry name" value="CYTOCHROME B5-RELATED PROTEIN-RELATED"/>
    <property type="match status" value="1"/>
</dbReference>